<dbReference type="InterPro" id="IPR001128">
    <property type="entry name" value="Cyt_P450"/>
</dbReference>
<keyword evidence="6 8" id="KW-0408">Iron</keyword>
<keyword evidence="11" id="KW-1185">Reference proteome</keyword>
<keyword evidence="4 8" id="KW-0479">Metal-binding</keyword>
<dbReference type="SUPFAM" id="SSF48264">
    <property type="entry name" value="Cytochrome P450"/>
    <property type="match status" value="1"/>
</dbReference>
<evidence type="ECO:0000313" key="12">
    <source>
        <dbReference type="Proteomes" id="UP000192434"/>
    </source>
</evidence>
<dbReference type="PANTHER" id="PTHR46696:SF4">
    <property type="entry name" value="BIOTIN BIOSYNTHESIS CYTOCHROME P450"/>
    <property type="match status" value="1"/>
</dbReference>
<dbReference type="PANTHER" id="PTHR46696">
    <property type="entry name" value="P450, PUTATIVE (EUROFUNG)-RELATED"/>
    <property type="match status" value="1"/>
</dbReference>
<evidence type="ECO:0000256" key="3">
    <source>
        <dbReference type="ARBA" id="ARBA00022617"/>
    </source>
</evidence>
<dbReference type="InterPro" id="IPR017972">
    <property type="entry name" value="Cyt_P450_CS"/>
</dbReference>
<dbReference type="Gene3D" id="1.10.630.10">
    <property type="entry name" value="Cytochrome P450"/>
    <property type="match status" value="1"/>
</dbReference>
<dbReference type="CDD" id="cd11033">
    <property type="entry name" value="CYP142-like"/>
    <property type="match status" value="1"/>
</dbReference>
<reference evidence="10 12" key="2">
    <citation type="submission" date="2016-12" db="EMBL/GenBank/DDBJ databases">
        <title>The new phylogeny of genus Mycobacterium.</title>
        <authorList>
            <person name="Tortoli E."/>
            <person name="Trovato A."/>
            <person name="Cirillo D.M."/>
        </authorList>
    </citation>
    <scope>NUCLEOTIDE SEQUENCE [LARGE SCALE GENOMIC DNA]</scope>
    <source>
        <strain evidence="10 12">CCUG 66554</strain>
    </source>
</reference>
<evidence type="ECO:0000256" key="1">
    <source>
        <dbReference type="ARBA" id="ARBA00001971"/>
    </source>
</evidence>
<name>A0A1X0JC74_9MYCO</name>
<comment type="similarity">
    <text evidence="2 8">Belongs to the cytochrome P450 family.</text>
</comment>
<dbReference type="GO" id="GO:0008395">
    <property type="term" value="F:steroid hydroxylase activity"/>
    <property type="evidence" value="ECO:0007669"/>
    <property type="project" value="TreeGrafter"/>
</dbReference>
<dbReference type="EMBL" id="MVII01000002">
    <property type="protein sequence ID" value="ORB60492.1"/>
    <property type="molecule type" value="Genomic_DNA"/>
</dbReference>
<protein>
    <submittedName>
        <fullName evidence="10">Cytochrome</fullName>
    </submittedName>
</protein>
<dbReference type="PROSITE" id="PS00086">
    <property type="entry name" value="CYTOCHROME_P450"/>
    <property type="match status" value="1"/>
</dbReference>
<dbReference type="AlphaFoldDB" id="A0A1X0JC74"/>
<evidence type="ECO:0000256" key="7">
    <source>
        <dbReference type="ARBA" id="ARBA00023033"/>
    </source>
</evidence>
<dbReference type="GO" id="GO:0006707">
    <property type="term" value="P:cholesterol catabolic process"/>
    <property type="evidence" value="ECO:0007669"/>
    <property type="project" value="TreeGrafter"/>
</dbReference>
<keyword evidence="5 8" id="KW-0560">Oxidoreductase</keyword>
<gene>
    <name evidence="9" type="ORF">BKG73_02340</name>
    <name evidence="10" type="ORF">BST43_02875</name>
</gene>
<dbReference type="RefSeq" id="WP_070909385.1">
    <property type="nucleotide sequence ID" value="NZ_MLIC01000001.1"/>
</dbReference>
<dbReference type="FunFam" id="1.10.630.10:FF:000018">
    <property type="entry name" value="Cytochrome P450 monooxygenase"/>
    <property type="match status" value="1"/>
</dbReference>
<dbReference type="InterPro" id="IPR036396">
    <property type="entry name" value="Cyt_P450_sf"/>
</dbReference>
<evidence type="ECO:0000256" key="6">
    <source>
        <dbReference type="ARBA" id="ARBA00023004"/>
    </source>
</evidence>
<dbReference type="GO" id="GO:0020037">
    <property type="term" value="F:heme binding"/>
    <property type="evidence" value="ECO:0007669"/>
    <property type="project" value="InterPro"/>
</dbReference>
<dbReference type="PRINTS" id="PR00359">
    <property type="entry name" value="BP450"/>
</dbReference>
<accession>A0A1X0JC74</accession>
<keyword evidence="3 8" id="KW-0349">Heme</keyword>
<evidence type="ECO:0000313" key="10">
    <source>
        <dbReference type="EMBL" id="ORB60492.1"/>
    </source>
</evidence>
<evidence type="ECO:0000313" key="11">
    <source>
        <dbReference type="Proteomes" id="UP000179621"/>
    </source>
</evidence>
<dbReference type="EMBL" id="MLIH01000002">
    <property type="protein sequence ID" value="OHU13561.1"/>
    <property type="molecule type" value="Genomic_DNA"/>
</dbReference>
<evidence type="ECO:0000313" key="9">
    <source>
        <dbReference type="EMBL" id="OHU13561.1"/>
    </source>
</evidence>
<dbReference type="Pfam" id="PF00067">
    <property type="entry name" value="p450"/>
    <property type="match status" value="1"/>
</dbReference>
<evidence type="ECO:0000256" key="8">
    <source>
        <dbReference type="RuleBase" id="RU000461"/>
    </source>
</evidence>
<evidence type="ECO:0000256" key="4">
    <source>
        <dbReference type="ARBA" id="ARBA00022723"/>
    </source>
</evidence>
<comment type="caution">
    <text evidence="10">The sequence shown here is derived from an EMBL/GenBank/DDBJ whole genome shotgun (WGS) entry which is preliminary data.</text>
</comment>
<evidence type="ECO:0000256" key="5">
    <source>
        <dbReference type="ARBA" id="ARBA00023002"/>
    </source>
</evidence>
<sequence>MATTALSEIEEAGRVLADPTAYADEPRLHAAMTLLRREQPVSKVTADDYRPFWAITKHDDIMDVERNNALWINEPRPLLMNLEQEAELDKQAAMGIELKTLVHIDDPKHRVLRAIGADWFRPKAMRDMKLRTDELATRYVNKLMEAGGSCDFAQDVAVHFPLYVIMSLLGIPESDFDRMLKLTQELFGGDDTEFQRGATPEEQLLALLDFFGYFSGLTAARRENPTEDLASTIANARVDGELLSDVDTASYYTIIATAGHDTTSATIAGGLEALLQHPEQLDRLRENPDLMPLAVDEMIRWVTPVKEFMRTATADTEIRGVPIAEGESVLLSYPSGNRDEDIFSDPFTFDIARDPNKHLAFGFGVHFCLGAALARMEVSSFFSALLPRLKSIEIDGTVERTSTIFVGGIKHLPIRYTLR</sequence>
<dbReference type="PRINTS" id="PR00385">
    <property type="entry name" value="P450"/>
</dbReference>
<evidence type="ECO:0000256" key="2">
    <source>
        <dbReference type="ARBA" id="ARBA00010617"/>
    </source>
</evidence>
<dbReference type="Proteomes" id="UP000192434">
    <property type="component" value="Unassembled WGS sequence"/>
</dbReference>
<dbReference type="STRING" id="1578165.BKG68_02335"/>
<organism evidence="10 12">
    <name type="scientific">Mycobacteroides saopaulense</name>
    <dbReference type="NCBI Taxonomy" id="1578165"/>
    <lineage>
        <taxon>Bacteria</taxon>
        <taxon>Bacillati</taxon>
        <taxon>Actinomycetota</taxon>
        <taxon>Actinomycetes</taxon>
        <taxon>Mycobacteriales</taxon>
        <taxon>Mycobacteriaceae</taxon>
        <taxon>Mycobacteroides</taxon>
    </lineage>
</organism>
<dbReference type="Proteomes" id="UP000179621">
    <property type="component" value="Unassembled WGS sequence"/>
</dbReference>
<reference evidence="9 11" key="1">
    <citation type="submission" date="2016-10" db="EMBL/GenBank/DDBJ databases">
        <title>Evaluation of Human, Animal and Environmental Mycobacterium chelonae Isolates by Core Genome Phylogenomic Analysis, Targeted Gene Comparison, and Anti-microbial Susceptibility Patterns: A Tale of Mistaken Identities.</title>
        <authorList>
            <person name="Fogelson S.B."/>
            <person name="Camus A.C."/>
            <person name="Lorenz W."/>
            <person name="Vasireddy R."/>
            <person name="Vasireddy S."/>
            <person name="Smith T."/>
            <person name="Brown-Elliott B.A."/>
            <person name="Wallace R.J.Jr."/>
            <person name="Hasan N.A."/>
            <person name="Reischl U."/>
            <person name="Sanchez S."/>
        </authorList>
    </citation>
    <scope>NUCLEOTIDE SEQUENCE [LARGE SCALE GENOMIC DNA]</scope>
    <source>
        <strain evidence="9 11">8528</strain>
    </source>
</reference>
<dbReference type="InterPro" id="IPR002397">
    <property type="entry name" value="Cyt_P450_B"/>
</dbReference>
<proteinExistence type="inferred from homology"/>
<comment type="cofactor">
    <cofactor evidence="1">
        <name>heme</name>
        <dbReference type="ChEBI" id="CHEBI:30413"/>
    </cofactor>
</comment>
<dbReference type="GO" id="GO:0005506">
    <property type="term" value="F:iron ion binding"/>
    <property type="evidence" value="ECO:0007669"/>
    <property type="project" value="InterPro"/>
</dbReference>
<keyword evidence="7 8" id="KW-0503">Monooxygenase</keyword>
<dbReference type="OrthoDB" id="5241086at2"/>
<dbReference type="GO" id="GO:0036199">
    <property type="term" value="F:cholest-4-en-3-one 26-monooxygenase activity"/>
    <property type="evidence" value="ECO:0007669"/>
    <property type="project" value="TreeGrafter"/>
</dbReference>